<proteinExistence type="predicted"/>
<comment type="caution">
    <text evidence="1">The sequence shown here is derived from an EMBL/GenBank/DDBJ whole genome shotgun (WGS) entry which is preliminary data.</text>
</comment>
<evidence type="ECO:0000313" key="2">
    <source>
        <dbReference type="Proteomes" id="UP001165960"/>
    </source>
</evidence>
<reference evidence="1" key="1">
    <citation type="submission" date="2022-04" db="EMBL/GenBank/DDBJ databases">
        <title>Genome of the entomopathogenic fungus Entomophthora muscae.</title>
        <authorList>
            <person name="Elya C."/>
            <person name="Lovett B.R."/>
            <person name="Lee E."/>
            <person name="Macias A.M."/>
            <person name="Hajek A.E."/>
            <person name="De Bivort B.L."/>
            <person name="Kasson M.T."/>
            <person name="De Fine Licht H.H."/>
            <person name="Stajich J.E."/>
        </authorList>
    </citation>
    <scope>NUCLEOTIDE SEQUENCE</scope>
    <source>
        <strain evidence="1">Berkeley</strain>
    </source>
</reference>
<name>A0ACC2TL44_9FUNG</name>
<organism evidence="1 2">
    <name type="scientific">Entomophthora muscae</name>
    <dbReference type="NCBI Taxonomy" id="34485"/>
    <lineage>
        <taxon>Eukaryota</taxon>
        <taxon>Fungi</taxon>
        <taxon>Fungi incertae sedis</taxon>
        <taxon>Zoopagomycota</taxon>
        <taxon>Entomophthoromycotina</taxon>
        <taxon>Entomophthoromycetes</taxon>
        <taxon>Entomophthorales</taxon>
        <taxon>Entomophthoraceae</taxon>
        <taxon>Entomophthora</taxon>
    </lineage>
</organism>
<sequence length="155" mass="17439">MAGSERNTATQTEEEEGADSIFVETEVPLICLPCLGFENLWDWSNNIVLKTASSPLATPSALLRACCKSKELPSAYPAILNWFGIKHHEEMLYVYVQALFAEDNAVTPIWLGTRYHSSYEVEQLIGEVDICLHVMARDTIGFSLQHVYTISQRNQ</sequence>
<dbReference type="EMBL" id="QTSX02002609">
    <property type="protein sequence ID" value="KAJ9075196.1"/>
    <property type="molecule type" value="Genomic_DNA"/>
</dbReference>
<dbReference type="Proteomes" id="UP001165960">
    <property type="component" value="Unassembled WGS sequence"/>
</dbReference>
<protein>
    <submittedName>
        <fullName evidence="1">Uncharacterized protein</fullName>
    </submittedName>
</protein>
<evidence type="ECO:0000313" key="1">
    <source>
        <dbReference type="EMBL" id="KAJ9075196.1"/>
    </source>
</evidence>
<accession>A0ACC2TL44</accession>
<keyword evidence="2" id="KW-1185">Reference proteome</keyword>
<gene>
    <name evidence="1" type="ORF">DSO57_1038377</name>
</gene>